<dbReference type="RefSeq" id="WP_113615928.1">
    <property type="nucleotide sequence ID" value="NZ_QFFJ01000001.1"/>
</dbReference>
<evidence type="ECO:0000313" key="1">
    <source>
        <dbReference type="EMBL" id="RBL93331.1"/>
    </source>
</evidence>
<protein>
    <submittedName>
        <fullName evidence="1">Uncharacterized protein</fullName>
    </submittedName>
</protein>
<reference evidence="1 2" key="1">
    <citation type="submission" date="2018-05" db="EMBL/GenBank/DDBJ databases">
        <title>Chitinophaga sp. K3CV102501T nov., isolated from isolated from a monsoon evergreen broad-leaved forest soil.</title>
        <authorList>
            <person name="Lv Y."/>
        </authorList>
    </citation>
    <scope>NUCLEOTIDE SEQUENCE [LARGE SCALE GENOMIC DNA]</scope>
    <source>
        <strain evidence="1 2">GDMCC 1.1325</strain>
    </source>
</reference>
<evidence type="ECO:0000313" key="2">
    <source>
        <dbReference type="Proteomes" id="UP000253410"/>
    </source>
</evidence>
<dbReference type="AlphaFoldDB" id="A0A365Y4V4"/>
<dbReference type="OrthoDB" id="678805at2"/>
<keyword evidence="2" id="KW-1185">Reference proteome</keyword>
<dbReference type="EMBL" id="QFFJ01000001">
    <property type="protein sequence ID" value="RBL93331.1"/>
    <property type="molecule type" value="Genomic_DNA"/>
</dbReference>
<gene>
    <name evidence="1" type="ORF">DF182_12460</name>
</gene>
<name>A0A365Y4V4_9BACT</name>
<sequence>MDKNNMLFEIHATFSKLPARFMHLVLEECNWSNPTFYRKMRDTVKPAKLPYKNYLSSAEREGVLRMAKIAVKEINAFMDKYS</sequence>
<accession>A0A365Y4V4</accession>
<organism evidence="1 2">
    <name type="scientific">Chitinophaga flava</name>
    <dbReference type="NCBI Taxonomy" id="2259036"/>
    <lineage>
        <taxon>Bacteria</taxon>
        <taxon>Pseudomonadati</taxon>
        <taxon>Bacteroidota</taxon>
        <taxon>Chitinophagia</taxon>
        <taxon>Chitinophagales</taxon>
        <taxon>Chitinophagaceae</taxon>
        <taxon>Chitinophaga</taxon>
    </lineage>
</organism>
<comment type="caution">
    <text evidence="1">The sequence shown here is derived from an EMBL/GenBank/DDBJ whole genome shotgun (WGS) entry which is preliminary data.</text>
</comment>
<proteinExistence type="predicted"/>
<dbReference type="Proteomes" id="UP000253410">
    <property type="component" value="Unassembled WGS sequence"/>
</dbReference>